<evidence type="ECO:0000313" key="3">
    <source>
        <dbReference type="EMBL" id="KAL1521603.1"/>
    </source>
</evidence>
<organism evidence="3 4">
    <name type="scientific">Prymnesium parvum</name>
    <name type="common">Toxic golden alga</name>
    <dbReference type="NCBI Taxonomy" id="97485"/>
    <lineage>
        <taxon>Eukaryota</taxon>
        <taxon>Haptista</taxon>
        <taxon>Haptophyta</taxon>
        <taxon>Prymnesiophyceae</taxon>
        <taxon>Prymnesiales</taxon>
        <taxon>Prymnesiaceae</taxon>
        <taxon>Prymnesium</taxon>
    </lineage>
</organism>
<dbReference type="EMBL" id="JBGBPQ010000007">
    <property type="protein sequence ID" value="KAL1521603.1"/>
    <property type="molecule type" value="Genomic_DNA"/>
</dbReference>
<reference evidence="3 4" key="1">
    <citation type="journal article" date="2024" name="Science">
        <title>Giant polyketide synthase enzymes in the biosynthesis of giant marine polyether toxins.</title>
        <authorList>
            <person name="Fallon T.R."/>
            <person name="Shende V.V."/>
            <person name="Wierzbicki I.H."/>
            <person name="Pendleton A.L."/>
            <person name="Watervoot N.F."/>
            <person name="Auber R.P."/>
            <person name="Gonzalez D.J."/>
            <person name="Wisecaver J.H."/>
            <person name="Moore B.S."/>
        </authorList>
    </citation>
    <scope>NUCLEOTIDE SEQUENCE [LARGE SCALE GENOMIC DNA]</scope>
    <source>
        <strain evidence="3 4">12B1</strain>
    </source>
</reference>
<evidence type="ECO:0000256" key="1">
    <source>
        <dbReference type="SAM" id="MobiDB-lite"/>
    </source>
</evidence>
<feature type="compositionally biased region" description="Low complexity" evidence="1">
    <location>
        <begin position="313"/>
        <end position="324"/>
    </location>
</feature>
<protein>
    <recommendedName>
        <fullName evidence="5">Kringle domain-containing protein</fullName>
    </recommendedName>
</protein>
<keyword evidence="2" id="KW-0812">Transmembrane</keyword>
<feature type="region of interest" description="Disordered" evidence="1">
    <location>
        <begin position="290"/>
        <end position="324"/>
    </location>
</feature>
<feature type="transmembrane region" description="Helical" evidence="2">
    <location>
        <begin position="12"/>
        <end position="31"/>
    </location>
</feature>
<name>A0AB34JKW6_PRYPA</name>
<sequence>MAFSSTFIARYAYLWLLGLAMVCAVVLYVTLPREAAPEFDFGGVSSIVALRSLANGKFVEVSLEDGLLRATAEDASSARAQFRALVLGAGTVKALRIGSLKASHAAEKWNSNVKMVTKSGCRCSGFSNEHGFGRYCYPWETEWQAPWCYVSDTCAGSSVGSFSRRHEECPPAWADSVGSFNDSYTPPAVNGSQPWWGQQMYSGNISWREDGGAPVWRPPSSCPCSGVKSSLGFGAFCKGWEFAGQAPWCYVHDNCSLASASGNHGSFGHRFIECIYDSPGFMSDAIGRRLEQRRDETPQRIEGSDGRPRRLSAKASAPVSSVGAAGNRPAAVKRWGDADATHATDADESALLESVERLRQPHVALVSVATEGFVTVELPPHKYQLHAHARTDALSIRSVFSFLRSKSIMSLSLNALLNLCSAPTAAGSDSFSSLSFEAEHRFVEQSYICTGYQAIPGEPHRKLVRSPLPTSGFIIERLNKEALPKGGI</sequence>
<comment type="caution">
    <text evidence="3">The sequence shown here is derived from an EMBL/GenBank/DDBJ whole genome shotgun (WGS) entry which is preliminary data.</text>
</comment>
<accession>A0AB34JKW6</accession>
<feature type="compositionally biased region" description="Basic and acidic residues" evidence="1">
    <location>
        <begin position="290"/>
        <end position="308"/>
    </location>
</feature>
<dbReference type="Proteomes" id="UP001515480">
    <property type="component" value="Unassembled WGS sequence"/>
</dbReference>
<evidence type="ECO:0000256" key="2">
    <source>
        <dbReference type="SAM" id="Phobius"/>
    </source>
</evidence>
<keyword evidence="2" id="KW-1133">Transmembrane helix</keyword>
<evidence type="ECO:0008006" key="5">
    <source>
        <dbReference type="Google" id="ProtNLM"/>
    </source>
</evidence>
<dbReference type="AlphaFoldDB" id="A0AB34JKW6"/>
<keyword evidence="4" id="KW-1185">Reference proteome</keyword>
<evidence type="ECO:0000313" key="4">
    <source>
        <dbReference type="Proteomes" id="UP001515480"/>
    </source>
</evidence>
<keyword evidence="2" id="KW-0472">Membrane</keyword>
<proteinExistence type="predicted"/>
<gene>
    <name evidence="3" type="ORF">AB1Y20_021262</name>
</gene>